<keyword evidence="4" id="KW-1185">Reference proteome</keyword>
<gene>
    <name evidence="3" type="ORF">HF878_04400</name>
</gene>
<reference evidence="3 4" key="1">
    <citation type="submission" date="2020-04" db="EMBL/GenBank/DDBJ databases">
        <authorList>
            <person name="Hitch T.C.A."/>
            <person name="Wylensek D."/>
            <person name="Clavel T."/>
        </authorList>
    </citation>
    <scope>NUCLEOTIDE SEQUENCE [LARGE SCALE GENOMIC DNA]</scope>
    <source>
        <strain evidence="3 4">PG-130-P53-12</strain>
    </source>
</reference>
<organism evidence="3 4">
    <name type="scientific">Selenomonas bovis</name>
    <dbReference type="NCBI Taxonomy" id="416586"/>
    <lineage>
        <taxon>Bacteria</taxon>
        <taxon>Bacillati</taxon>
        <taxon>Bacillota</taxon>
        <taxon>Negativicutes</taxon>
        <taxon>Selenomonadales</taxon>
        <taxon>Selenomonadaceae</taxon>
        <taxon>Selenomonas</taxon>
    </lineage>
</organism>
<dbReference type="Pfam" id="PF22725">
    <property type="entry name" value="GFO_IDH_MocA_C3"/>
    <property type="match status" value="1"/>
</dbReference>
<dbReference type="SUPFAM" id="SSF55347">
    <property type="entry name" value="Glyceraldehyde-3-phosphate dehydrogenase-like, C-terminal domain"/>
    <property type="match status" value="1"/>
</dbReference>
<protein>
    <submittedName>
        <fullName evidence="3">Gfo/Idh/MocA family oxidoreductase</fullName>
    </submittedName>
</protein>
<feature type="domain" description="GFO/IDH/MocA-like oxidoreductase" evidence="2">
    <location>
        <begin position="139"/>
        <end position="248"/>
    </location>
</feature>
<evidence type="ECO:0000313" key="3">
    <source>
        <dbReference type="EMBL" id="NMD98726.1"/>
    </source>
</evidence>
<comment type="caution">
    <text evidence="3">The sequence shown here is derived from an EMBL/GenBank/DDBJ whole genome shotgun (WGS) entry which is preliminary data.</text>
</comment>
<evidence type="ECO:0000259" key="2">
    <source>
        <dbReference type="Pfam" id="PF22725"/>
    </source>
</evidence>
<dbReference type="AlphaFoldDB" id="A0A848B5F7"/>
<evidence type="ECO:0000259" key="1">
    <source>
        <dbReference type="Pfam" id="PF01408"/>
    </source>
</evidence>
<feature type="domain" description="Gfo/Idh/MocA-like oxidoreductase N-terminal" evidence="1">
    <location>
        <begin position="2"/>
        <end position="117"/>
    </location>
</feature>
<name>A0A848B5F7_9FIRM</name>
<dbReference type="InterPro" id="IPR055170">
    <property type="entry name" value="GFO_IDH_MocA-like_dom"/>
</dbReference>
<dbReference type="InterPro" id="IPR000683">
    <property type="entry name" value="Gfo/Idh/MocA-like_OxRdtase_N"/>
</dbReference>
<dbReference type="InterPro" id="IPR036291">
    <property type="entry name" value="NAD(P)-bd_dom_sf"/>
</dbReference>
<dbReference type="Proteomes" id="UP000543804">
    <property type="component" value="Unassembled WGS sequence"/>
</dbReference>
<dbReference type="PANTHER" id="PTHR43054">
    <property type="match status" value="1"/>
</dbReference>
<proteinExistence type="predicted"/>
<evidence type="ECO:0000313" key="4">
    <source>
        <dbReference type="Proteomes" id="UP000543804"/>
    </source>
</evidence>
<dbReference type="GO" id="GO:0000166">
    <property type="term" value="F:nucleotide binding"/>
    <property type="evidence" value="ECO:0007669"/>
    <property type="project" value="InterPro"/>
</dbReference>
<dbReference type="RefSeq" id="WP_170077309.1">
    <property type="nucleotide sequence ID" value="NZ_JABAFA010000009.1"/>
</dbReference>
<accession>A0A848B5F7</accession>
<dbReference type="EMBL" id="JABAFA010000009">
    <property type="protein sequence ID" value="NMD98726.1"/>
    <property type="molecule type" value="Genomic_DNA"/>
</dbReference>
<dbReference type="Pfam" id="PF01408">
    <property type="entry name" value="GFO_IDH_MocA"/>
    <property type="match status" value="1"/>
</dbReference>
<dbReference type="Gene3D" id="3.30.360.10">
    <property type="entry name" value="Dihydrodipicolinate Reductase, domain 2"/>
    <property type="match status" value="1"/>
</dbReference>
<dbReference type="SUPFAM" id="SSF51735">
    <property type="entry name" value="NAD(P)-binding Rossmann-fold domains"/>
    <property type="match status" value="1"/>
</dbReference>
<sequence length="338" mass="36827">MKLALIGTGKIIADALVALQPVRTIERQAIFARPHSRAKGVALAAQYGIAAVYTDYAALLAQADIDTVYIGLVNSAHFSYGKQALEAGKNVIMEKPFTGTLAEAQELVALAREKNLYIFEAITVLHTPVFQKMREGLPRLGRVRMLLGNYSQYSSRYNAYLEGEVSHAFDAVYLGGALRDINVYNIHYAAALFGLPRAVHYYPNRGFNGIDTSGTLVMEYDGFSAVCTGAKDSDSPCYLSIQGEQGWMRIDGKPNVAPNLTLSCAREGVDGVTRDAAGAVVRGTETETFVPETGEHRMTQEFRDFARIADTGDRAEADRLAAETLAVMQIIEDALQEA</sequence>
<dbReference type="Gene3D" id="3.40.50.720">
    <property type="entry name" value="NAD(P)-binding Rossmann-like Domain"/>
    <property type="match status" value="1"/>
</dbReference>
<dbReference type="PANTHER" id="PTHR43054:SF1">
    <property type="entry name" value="SCYLLO-INOSITOL 2-DEHYDROGENASE (NADP(+)) IOLU"/>
    <property type="match status" value="1"/>
</dbReference>